<name>A0A292PPI9_9PEZI</name>
<protein>
    <recommendedName>
        <fullName evidence="1">GST N-terminal domain-containing protein</fullName>
    </recommendedName>
</protein>
<dbReference type="InterPro" id="IPR058268">
    <property type="entry name" value="DUF7962"/>
</dbReference>
<evidence type="ECO:0000313" key="3">
    <source>
        <dbReference type="Proteomes" id="UP001412239"/>
    </source>
</evidence>
<gene>
    <name evidence="2" type="ORF">GSTUAT00007546001</name>
</gene>
<dbReference type="Gene3D" id="3.40.30.110">
    <property type="match status" value="2"/>
</dbReference>
<dbReference type="CDD" id="cd00299">
    <property type="entry name" value="GST_C_family"/>
    <property type="match status" value="1"/>
</dbReference>
<evidence type="ECO:0000313" key="2">
    <source>
        <dbReference type="EMBL" id="CUS08400.1"/>
    </source>
</evidence>
<dbReference type="Pfam" id="PF13417">
    <property type="entry name" value="GST_N_3"/>
    <property type="match status" value="1"/>
</dbReference>
<dbReference type="InterPro" id="IPR004045">
    <property type="entry name" value="Glutathione_S-Trfase_N"/>
</dbReference>
<accession>A0A292PPI9</accession>
<dbReference type="CDD" id="cd00570">
    <property type="entry name" value="GST_N_family"/>
    <property type="match status" value="1"/>
</dbReference>
<evidence type="ECO:0000259" key="1">
    <source>
        <dbReference type="PROSITE" id="PS50404"/>
    </source>
</evidence>
<dbReference type="PROSITE" id="PS50404">
    <property type="entry name" value="GST_NTER"/>
    <property type="match status" value="1"/>
</dbReference>
<dbReference type="EMBL" id="LN891134">
    <property type="protein sequence ID" value="CUS08400.1"/>
    <property type="molecule type" value="Genomic_DNA"/>
</dbReference>
<dbReference type="SUPFAM" id="SSF52833">
    <property type="entry name" value="Thioredoxin-like"/>
    <property type="match status" value="1"/>
</dbReference>
<keyword evidence="3" id="KW-1185">Reference proteome</keyword>
<dbReference type="AlphaFoldDB" id="A0A292PPI9"/>
<proteinExistence type="predicted"/>
<dbReference type="SUPFAM" id="SSF47616">
    <property type="entry name" value="GST C-terminal domain-like"/>
    <property type="match status" value="1"/>
</dbReference>
<dbReference type="Pfam" id="PF25907">
    <property type="entry name" value="DUF7962"/>
    <property type="match status" value="1"/>
</dbReference>
<reference evidence="2" key="1">
    <citation type="submission" date="2015-10" db="EMBL/GenBank/DDBJ databases">
        <authorList>
            <person name="Regsiter A."/>
            <person name="william w."/>
        </authorList>
    </citation>
    <scope>NUCLEOTIDE SEQUENCE</scope>
    <source>
        <strain evidence="2">Montdore</strain>
    </source>
</reference>
<dbReference type="InterPro" id="IPR036249">
    <property type="entry name" value="Thioredoxin-like_sf"/>
</dbReference>
<organism evidence="2 3">
    <name type="scientific">Tuber aestivum</name>
    <name type="common">summer truffle</name>
    <dbReference type="NCBI Taxonomy" id="59557"/>
    <lineage>
        <taxon>Eukaryota</taxon>
        <taxon>Fungi</taxon>
        <taxon>Dikarya</taxon>
        <taxon>Ascomycota</taxon>
        <taxon>Pezizomycotina</taxon>
        <taxon>Pezizomycetes</taxon>
        <taxon>Pezizales</taxon>
        <taxon>Tuberaceae</taxon>
        <taxon>Tuber</taxon>
    </lineage>
</organism>
<feature type="domain" description="GST N-terminal" evidence="1">
    <location>
        <begin position="43"/>
        <end position="122"/>
    </location>
</feature>
<dbReference type="InterPro" id="IPR036282">
    <property type="entry name" value="Glutathione-S-Trfase_C_sf"/>
</dbReference>
<sequence>MVHPRLCTELCELALLLRQSRFVLGLTGPNVDCSLIMSTEPVPTIILFHYYWSPYAHKISWYLQLRGIPYKQCIQPPIMPRPDLASLGIKYRRTPLLSIGNEVLCDTSLIIRVLEERFPDGRLGERGGEWEEWEAWSDRMFPYAVALIPSDLPSMKDERFVKDREDFSGRAGSPLFKKEDVDAGRERALEKIRGLYGHIEEVLSDGRYWILGNKMSLADLESIWLPEWLTTLPGALDSAVTADTHPKTFSWIKRFTALLPAPKSVKIPTIKGAEAKDIILDHEQVSTSPGTDIGAPDNDPSGIALGEEVEVTPVDTGKNHPQRGRVRALGKDRIIIEVTPTGAHVGSGSLKVVFPRKGFEIKSLGTEGNARL</sequence>
<dbReference type="Proteomes" id="UP001412239">
    <property type="component" value="Unassembled WGS sequence"/>
</dbReference>